<dbReference type="GeneID" id="114505290"/>
<evidence type="ECO:0000256" key="3">
    <source>
        <dbReference type="ARBA" id="ARBA00043952"/>
    </source>
</evidence>
<name>A0A6J2MG00_9CHIR</name>
<dbReference type="AlphaFoldDB" id="A0A6J2MG00"/>
<dbReference type="SMART" id="SM00212">
    <property type="entry name" value="UBCc"/>
    <property type="match status" value="1"/>
</dbReference>
<dbReference type="InterPro" id="IPR016135">
    <property type="entry name" value="UBQ-conjugating_enzyme/RWD"/>
</dbReference>
<protein>
    <submittedName>
        <fullName evidence="8">Ubiquitin-conjugating enzyme E2 2-like isoform X1</fullName>
    </submittedName>
</protein>
<keyword evidence="2 5" id="KW-0833">Ubl conjugation pathway</keyword>
<dbReference type="KEGG" id="pdic:114505290"/>
<gene>
    <name evidence="8" type="primary">LOC114505290</name>
</gene>
<evidence type="ECO:0000313" key="7">
    <source>
        <dbReference type="Proteomes" id="UP000504628"/>
    </source>
</evidence>
<dbReference type="InParanoid" id="A0A6J2MG00"/>
<keyword evidence="5" id="KW-0547">Nucleotide-binding</keyword>
<reference evidence="8" key="1">
    <citation type="submission" date="2025-08" db="UniProtKB">
        <authorList>
            <consortium name="RefSeq"/>
        </authorList>
    </citation>
    <scope>IDENTIFICATION</scope>
    <source>
        <tissue evidence="8">Muscle</tissue>
    </source>
</reference>
<keyword evidence="5" id="KW-0067">ATP-binding</keyword>
<evidence type="ECO:0000256" key="5">
    <source>
        <dbReference type="RuleBase" id="RU362109"/>
    </source>
</evidence>
<dbReference type="PROSITE" id="PS50127">
    <property type="entry name" value="UBC_2"/>
    <property type="match status" value="1"/>
</dbReference>
<dbReference type="GO" id="GO:0005524">
    <property type="term" value="F:ATP binding"/>
    <property type="evidence" value="ECO:0007669"/>
    <property type="project" value="UniProtKB-UniRule"/>
</dbReference>
<dbReference type="InterPro" id="IPR000608">
    <property type="entry name" value="UBC"/>
</dbReference>
<sequence>MSTALRRLLKELMDITNDPPPMCSAAPVDDDLFTWKGTIMGPAESPYEGGVFCLNIQFPRNYPFRPPQIYFTTPIYHPNINRRGYICLDILRSQWSPIMTISKVLLSISSMLCDPNPDDAFVPSIARMYLRDRDAYVTMARAWTKKYAM</sequence>
<dbReference type="RefSeq" id="XP_028378982.1">
    <property type="nucleotide sequence ID" value="XM_028523181.2"/>
</dbReference>
<proteinExistence type="inferred from homology"/>
<dbReference type="Pfam" id="PF00179">
    <property type="entry name" value="UQ_con"/>
    <property type="match status" value="1"/>
</dbReference>
<dbReference type="Proteomes" id="UP000504628">
    <property type="component" value="Chromosome X"/>
</dbReference>
<evidence type="ECO:0000256" key="4">
    <source>
        <dbReference type="PROSITE-ProRule" id="PRU10133"/>
    </source>
</evidence>
<keyword evidence="1" id="KW-0808">Transferase</keyword>
<dbReference type="Gene3D" id="3.10.110.10">
    <property type="entry name" value="Ubiquitin Conjugating Enzyme"/>
    <property type="match status" value="1"/>
</dbReference>
<dbReference type="InterPro" id="IPR023313">
    <property type="entry name" value="UBQ-conjugating_AS"/>
</dbReference>
<organism evidence="7 8">
    <name type="scientific">Phyllostomus discolor</name>
    <name type="common">pale spear-nosed bat</name>
    <dbReference type="NCBI Taxonomy" id="89673"/>
    <lineage>
        <taxon>Eukaryota</taxon>
        <taxon>Metazoa</taxon>
        <taxon>Chordata</taxon>
        <taxon>Craniata</taxon>
        <taxon>Vertebrata</taxon>
        <taxon>Euteleostomi</taxon>
        <taxon>Mammalia</taxon>
        <taxon>Eutheria</taxon>
        <taxon>Laurasiatheria</taxon>
        <taxon>Chiroptera</taxon>
        <taxon>Yangochiroptera</taxon>
        <taxon>Phyllostomidae</taxon>
        <taxon>Phyllostominae</taxon>
        <taxon>Phyllostomus</taxon>
    </lineage>
</organism>
<dbReference type="OrthoDB" id="9978460at2759"/>
<dbReference type="PROSITE" id="PS00183">
    <property type="entry name" value="UBC_1"/>
    <property type="match status" value="1"/>
</dbReference>
<evidence type="ECO:0000256" key="1">
    <source>
        <dbReference type="ARBA" id="ARBA00022679"/>
    </source>
</evidence>
<evidence type="ECO:0000313" key="8">
    <source>
        <dbReference type="RefSeq" id="XP_028378982.1"/>
    </source>
</evidence>
<feature type="active site" description="Glycyl thioester intermediate" evidence="4">
    <location>
        <position position="87"/>
    </location>
</feature>
<evidence type="ECO:0000256" key="2">
    <source>
        <dbReference type="ARBA" id="ARBA00022786"/>
    </source>
</evidence>
<dbReference type="GO" id="GO:0016740">
    <property type="term" value="F:transferase activity"/>
    <property type="evidence" value="ECO:0007669"/>
    <property type="project" value="UniProtKB-KW"/>
</dbReference>
<accession>A0A6J2MG00</accession>
<dbReference type="SUPFAM" id="SSF54495">
    <property type="entry name" value="UBC-like"/>
    <property type="match status" value="1"/>
</dbReference>
<evidence type="ECO:0000259" key="6">
    <source>
        <dbReference type="PROSITE" id="PS50127"/>
    </source>
</evidence>
<keyword evidence="7" id="KW-1185">Reference proteome</keyword>
<feature type="domain" description="UBC core" evidence="6">
    <location>
        <begin position="3"/>
        <end position="149"/>
    </location>
</feature>
<comment type="similarity">
    <text evidence="5">Belongs to the ubiquitin-conjugating enzyme family.</text>
</comment>
<dbReference type="FunFam" id="3.10.110.10:FF:000002">
    <property type="entry name" value="Ubiquitin-conjugating enzyme E2 D3"/>
    <property type="match status" value="1"/>
</dbReference>
<dbReference type="PANTHER" id="PTHR24068">
    <property type="entry name" value="UBIQUITIN-CONJUGATING ENZYME E2"/>
    <property type="match status" value="1"/>
</dbReference>
<comment type="pathway">
    <text evidence="3">Protein modification.</text>
</comment>